<name>A0A327ZF58_9ACTN</name>
<dbReference type="RefSeq" id="WP_111648939.1">
    <property type="nucleotide sequence ID" value="NZ_JACHWI010000001.1"/>
</dbReference>
<proteinExistence type="predicted"/>
<accession>A0A327ZF58</accession>
<organism evidence="1 2">
    <name type="scientific">Actinoplanes lutulentus</name>
    <dbReference type="NCBI Taxonomy" id="1287878"/>
    <lineage>
        <taxon>Bacteria</taxon>
        <taxon>Bacillati</taxon>
        <taxon>Actinomycetota</taxon>
        <taxon>Actinomycetes</taxon>
        <taxon>Micromonosporales</taxon>
        <taxon>Micromonosporaceae</taxon>
        <taxon>Actinoplanes</taxon>
    </lineage>
</organism>
<dbReference type="EMBL" id="QLMJ01000004">
    <property type="protein sequence ID" value="RAK39736.1"/>
    <property type="molecule type" value="Genomic_DNA"/>
</dbReference>
<gene>
    <name evidence="1" type="ORF">B0I29_104274</name>
</gene>
<protein>
    <submittedName>
        <fullName evidence="1">Uncharacterized protein</fullName>
    </submittedName>
</protein>
<evidence type="ECO:0000313" key="1">
    <source>
        <dbReference type="EMBL" id="RAK39736.1"/>
    </source>
</evidence>
<sequence length="62" mass="7136">MNTSTLIPRVRRDSSGCAVAVRCMACGTWRKPFRFSRNTVTCRRCPYGMTGRYLAKYAAKRR</sequence>
<dbReference type="AlphaFoldDB" id="A0A327ZF58"/>
<reference evidence="1 2" key="1">
    <citation type="submission" date="2018-06" db="EMBL/GenBank/DDBJ databases">
        <title>Genomic Encyclopedia of Type Strains, Phase III (KMG-III): the genomes of soil and plant-associated and newly described type strains.</title>
        <authorList>
            <person name="Whitman W."/>
        </authorList>
    </citation>
    <scope>NUCLEOTIDE SEQUENCE [LARGE SCALE GENOMIC DNA]</scope>
    <source>
        <strain evidence="1 2">CGMCC 4.7090</strain>
    </source>
</reference>
<keyword evidence="2" id="KW-1185">Reference proteome</keyword>
<dbReference type="Proteomes" id="UP000249341">
    <property type="component" value="Unassembled WGS sequence"/>
</dbReference>
<evidence type="ECO:0000313" key="2">
    <source>
        <dbReference type="Proteomes" id="UP000249341"/>
    </source>
</evidence>
<comment type="caution">
    <text evidence="1">The sequence shown here is derived from an EMBL/GenBank/DDBJ whole genome shotgun (WGS) entry which is preliminary data.</text>
</comment>